<dbReference type="PANTHER" id="PTHR46599">
    <property type="entry name" value="PIGGYBAC TRANSPOSABLE ELEMENT-DERIVED PROTEIN 4"/>
    <property type="match status" value="1"/>
</dbReference>
<feature type="region of interest" description="Disordered" evidence="1">
    <location>
        <begin position="697"/>
        <end position="780"/>
    </location>
</feature>
<feature type="domain" description="PiggyBac transposable element-derived protein" evidence="2">
    <location>
        <begin position="167"/>
        <end position="504"/>
    </location>
</feature>
<feature type="compositionally biased region" description="Basic and acidic residues" evidence="1">
    <location>
        <begin position="849"/>
        <end position="865"/>
    </location>
</feature>
<feature type="compositionally biased region" description="Low complexity" evidence="1">
    <location>
        <begin position="575"/>
        <end position="585"/>
    </location>
</feature>
<feature type="compositionally biased region" description="Acidic residues" evidence="1">
    <location>
        <begin position="13"/>
        <end position="38"/>
    </location>
</feature>
<feature type="compositionally biased region" description="Basic and acidic residues" evidence="1">
    <location>
        <begin position="751"/>
        <end position="780"/>
    </location>
</feature>
<feature type="region of interest" description="Disordered" evidence="1">
    <location>
        <begin position="117"/>
        <end position="156"/>
    </location>
</feature>
<feature type="compositionally biased region" description="Acidic residues" evidence="1">
    <location>
        <begin position="45"/>
        <end position="83"/>
    </location>
</feature>
<feature type="region of interest" description="Disordered" evidence="1">
    <location>
        <begin position="914"/>
        <end position="935"/>
    </location>
</feature>
<dbReference type="Pfam" id="PF13843">
    <property type="entry name" value="DDE_Tnp_1_7"/>
    <property type="match status" value="1"/>
</dbReference>
<feature type="compositionally biased region" description="Basic and acidic residues" evidence="1">
    <location>
        <begin position="84"/>
        <end position="96"/>
    </location>
</feature>
<dbReference type="InterPro" id="IPR029526">
    <property type="entry name" value="PGBD"/>
</dbReference>
<protein>
    <recommendedName>
        <fullName evidence="2">PiggyBac transposable element-derived protein domain-containing protein</fullName>
    </recommendedName>
</protein>
<evidence type="ECO:0000313" key="3">
    <source>
        <dbReference type="EMBL" id="CAJ1064712.1"/>
    </source>
</evidence>
<feature type="compositionally biased region" description="Pro residues" evidence="1">
    <location>
        <begin position="132"/>
        <end position="153"/>
    </location>
</feature>
<keyword evidence="4" id="KW-1185">Reference proteome</keyword>
<dbReference type="PANTHER" id="PTHR46599:SF6">
    <property type="entry name" value="DUAL SPECIFICITY PHOSPHATASE 26"/>
    <property type="match status" value="1"/>
</dbReference>
<proteinExistence type="predicted"/>
<dbReference type="Proteomes" id="UP001178508">
    <property type="component" value="Chromosome 9"/>
</dbReference>
<evidence type="ECO:0000313" key="4">
    <source>
        <dbReference type="Proteomes" id="UP001178508"/>
    </source>
</evidence>
<evidence type="ECO:0000256" key="1">
    <source>
        <dbReference type="SAM" id="MobiDB-lite"/>
    </source>
</evidence>
<evidence type="ECO:0000259" key="2">
    <source>
        <dbReference type="Pfam" id="PF13843"/>
    </source>
</evidence>
<feature type="compositionally biased region" description="Acidic residues" evidence="1">
    <location>
        <begin position="737"/>
        <end position="750"/>
    </location>
</feature>
<feature type="compositionally biased region" description="Basic and acidic residues" evidence="1">
    <location>
        <begin position="1"/>
        <end position="12"/>
    </location>
</feature>
<dbReference type="AlphaFoldDB" id="A0AAV1FWW6"/>
<dbReference type="EMBL" id="OY660872">
    <property type="protein sequence ID" value="CAJ1064712.1"/>
    <property type="molecule type" value="Genomic_DNA"/>
</dbReference>
<name>A0AAV1FWW6_XYRNO</name>
<feature type="region of interest" description="Disordered" evidence="1">
    <location>
        <begin position="1"/>
        <end position="96"/>
    </location>
</feature>
<feature type="region of interest" description="Disordered" evidence="1">
    <location>
        <begin position="563"/>
        <end position="590"/>
    </location>
</feature>
<gene>
    <name evidence="3" type="ORF">XNOV1_A043323</name>
</gene>
<feature type="compositionally biased region" description="Basic and acidic residues" evidence="1">
    <location>
        <begin position="118"/>
        <end position="129"/>
    </location>
</feature>
<organism evidence="3 4">
    <name type="scientific">Xyrichtys novacula</name>
    <name type="common">Pearly razorfish</name>
    <name type="synonym">Hemipteronotus novacula</name>
    <dbReference type="NCBI Taxonomy" id="13765"/>
    <lineage>
        <taxon>Eukaryota</taxon>
        <taxon>Metazoa</taxon>
        <taxon>Chordata</taxon>
        <taxon>Craniata</taxon>
        <taxon>Vertebrata</taxon>
        <taxon>Euteleostomi</taxon>
        <taxon>Actinopterygii</taxon>
        <taxon>Neopterygii</taxon>
        <taxon>Teleostei</taxon>
        <taxon>Neoteleostei</taxon>
        <taxon>Acanthomorphata</taxon>
        <taxon>Eupercaria</taxon>
        <taxon>Labriformes</taxon>
        <taxon>Labridae</taxon>
        <taxon>Xyrichtys</taxon>
    </lineage>
</organism>
<reference evidence="3" key="1">
    <citation type="submission" date="2023-08" db="EMBL/GenBank/DDBJ databases">
        <authorList>
            <person name="Alioto T."/>
            <person name="Alioto T."/>
            <person name="Gomez Garrido J."/>
        </authorList>
    </citation>
    <scope>NUCLEOTIDE SEQUENCE</scope>
</reference>
<accession>A0AAV1FWW6</accession>
<feature type="compositionally biased region" description="Polar residues" evidence="1">
    <location>
        <begin position="704"/>
        <end position="736"/>
    </location>
</feature>
<feature type="region of interest" description="Disordered" evidence="1">
    <location>
        <begin position="831"/>
        <end position="865"/>
    </location>
</feature>
<sequence length="1218" mass="138599">MEREVEVEGEHKEEEEDEGEEWVTEEREEQMEREVEDEGEHKEGEEEENEEEDEGEEGVTEEREEQMEREGGEEEEEEEEEEGERVIAGERDEQAKEDTDLFFLSKHDKIIWSSVAYDKQERGRKDRSGEATPPPSPHMPSSPLPPPTGPPGPTEYSLVHARDIASAFFMFVTPSIERIILEMTNLEGRWKIGDGWKRMDAVDLRAYMGLLLLAGVYRSRGEATASLWDAESGRSIFRATMPLKVFHAYSRLLRFDDRESRPARRATDKLAAVREVWDAWSERLQSLYNPGPEITVDEQLVPFRGRCPFRQYIPSKPAKYGIKTWVACDSKSSYAWKMQVYRGKAAAADAAAGHGPEKNLGMDRNVTCDNFFTSYELGQQLLKRNMTMVGTVRKNKPELPPALLSPKGRAVFSSKFVFTSTTAAVSYVPKKNKNVLLVSTKHTEAEVSDRRDRKPVIILDYNRCKGGVDNLDKLIGTYSCRRMTARWPLVVFHNILDVSSYNAFVIWRELNPEWMPQKRNKRRVFLERLGKALVTPLIERRERLPRTEASAAVVRVVRSAASRSRTRGEGEGEDAAGAASGGDDPTGARKRKRCQFCPRAKDNKTSTVCSRCKKYICKSCSLPYCAERGMRSVELSATGVTSFRGREAAWQDCIRRGNTYDFPKMKMSRELLKRHESMMNSEDPDIEVVGGDVAAVVASDTSDRPTSNSAYTDSTSRSEMASPSPTSIRPDNTVSVNDDDYCEEESDEREEGSRRSVERRAARDFYPDADSPRSRYEYDDYRSDAAELDVGGRFGEDEAWENNPDEEHDRYGWLSRRRVENYIVENMEHRPYGDSLVTPGDVEDTAEADLPHSDSPRSRREYDDYRSDAVELEVEGRFGEDEAWRNTPDEEYDRRGLLSERHVEGDVVEDEECYPYGDSLGTPGDAEDTGEADLPRDSFMDQSELLNNEICIALWDCEEEVREEFGSNDRYAATCRWTELEESWKSFVGWLGERWWGSVSEESVRTFMDSSERRRVGDIVVSACFGDTPGGVCSFTVKTESGLLSLPLLIRRRRYVCADLAEGDFSCPIEMLRKLARETYTHLLPRPTTIPSDPQNFSLTRVVDDMWSVLELVKSGWCDVSRPHRIIEYLQNKEGPSVTPAALICCIDDDSPGYLFEIIDAKGKRLKVTFEKWGFTFGSGLHFSGLTSLLSHICEVDGVHFVINCRFLLTASELECPM</sequence>